<dbReference type="PANTHER" id="PTHR30193">
    <property type="entry name" value="ABC TRANSPORTER PERMEASE PROTEIN"/>
    <property type="match status" value="1"/>
</dbReference>
<proteinExistence type="inferred from homology"/>
<name>F6BKE3_THEXL</name>
<dbReference type="PANTHER" id="PTHR30193:SF1">
    <property type="entry name" value="ABC TRANSPORTER PERMEASE PROTEIN YESP-RELATED"/>
    <property type="match status" value="1"/>
</dbReference>
<sequence length="296" mass="33429">MSKKTKMKESIIGYGFILPVILGILFFNVIPMLFSLYISFTNYDSLSTPEFIGLKNYTDLFTDSRVIHSLKITILYAVVSTAMGLILSFFLALLLYQKIIGIKIFRSILYSPVIIPVVAASFVWKDLYNVDYGILNKVITSFGLKPFPFISSPKTALFSIIIFSLWGIGGPMLIWLAGFNNVPKSYYESADLDGASSLKKLLHITIPMVSPVIFYNLVMSIIANLQTFTQVFIMTDDGGPLDATNFLVLNIFRDGFRNFKMGYASAQAWVLFTIIFILTLIVFRTSRWVFYGDEEV</sequence>
<evidence type="ECO:0000256" key="1">
    <source>
        <dbReference type="ARBA" id="ARBA00004651"/>
    </source>
</evidence>
<dbReference type="eggNOG" id="COG1175">
    <property type="taxonomic scope" value="Bacteria"/>
</dbReference>
<keyword evidence="6 7" id="KW-0472">Membrane</keyword>
<dbReference type="SUPFAM" id="SSF161098">
    <property type="entry name" value="MetI-like"/>
    <property type="match status" value="1"/>
</dbReference>
<feature type="domain" description="ABC transmembrane type-1" evidence="8">
    <location>
        <begin position="70"/>
        <end position="282"/>
    </location>
</feature>
<feature type="transmembrane region" description="Helical" evidence="7">
    <location>
        <begin position="156"/>
        <end position="180"/>
    </location>
</feature>
<dbReference type="STRING" id="858215.Thexy_2080"/>
<keyword evidence="2 7" id="KW-0813">Transport</keyword>
<evidence type="ECO:0000256" key="3">
    <source>
        <dbReference type="ARBA" id="ARBA00022475"/>
    </source>
</evidence>
<comment type="similarity">
    <text evidence="7">Belongs to the binding-protein-dependent transport system permease family.</text>
</comment>
<evidence type="ECO:0000256" key="2">
    <source>
        <dbReference type="ARBA" id="ARBA00022448"/>
    </source>
</evidence>
<comment type="subcellular location">
    <subcellularLocation>
        <location evidence="1 7">Cell membrane</location>
        <topology evidence="1 7">Multi-pass membrane protein</topology>
    </subcellularLocation>
</comment>
<keyword evidence="5 7" id="KW-1133">Transmembrane helix</keyword>
<reference evidence="9" key="1">
    <citation type="submission" date="2011-05" db="EMBL/GenBank/DDBJ databases">
        <title>Complete sequence of Thermoanaerobacterium xylanolyticum LX-11.</title>
        <authorList>
            <consortium name="US DOE Joint Genome Institute"/>
            <person name="Lucas S."/>
            <person name="Han J."/>
            <person name="Lapidus A."/>
            <person name="Cheng J.-F."/>
            <person name="Goodwin L."/>
            <person name="Pitluck S."/>
            <person name="Peters L."/>
            <person name="Mikhailova N."/>
            <person name="Lu M."/>
            <person name="Han C."/>
            <person name="Tapia R."/>
            <person name="Land M."/>
            <person name="Hauser L."/>
            <person name="Kyrpides N."/>
            <person name="Ivanova N."/>
            <person name="Pagani I."/>
            <person name="Hemme C."/>
            <person name="Woyke T."/>
        </authorList>
    </citation>
    <scope>NUCLEOTIDE SEQUENCE</scope>
    <source>
        <strain evidence="9">LX-11</strain>
    </source>
</reference>
<dbReference type="CDD" id="cd06261">
    <property type="entry name" value="TM_PBP2"/>
    <property type="match status" value="1"/>
</dbReference>
<organism evidence="9 10">
    <name type="scientific">Thermoanaerobacterium xylanolyticum (strain ATCC 49914 / DSM 7097 / LX-11)</name>
    <dbReference type="NCBI Taxonomy" id="858215"/>
    <lineage>
        <taxon>Bacteria</taxon>
        <taxon>Bacillati</taxon>
        <taxon>Bacillota</taxon>
        <taxon>Clostridia</taxon>
        <taxon>Thermoanaerobacterales</taxon>
        <taxon>Thermoanaerobacteraceae</taxon>
        <taxon>Thermoanaerobacterium</taxon>
    </lineage>
</organism>
<evidence type="ECO:0000256" key="7">
    <source>
        <dbReference type="RuleBase" id="RU363032"/>
    </source>
</evidence>
<evidence type="ECO:0000256" key="6">
    <source>
        <dbReference type="ARBA" id="ARBA00023136"/>
    </source>
</evidence>
<evidence type="ECO:0000259" key="8">
    <source>
        <dbReference type="PROSITE" id="PS50928"/>
    </source>
</evidence>
<dbReference type="EMBL" id="CP002739">
    <property type="protein sequence ID" value="AEF18090.1"/>
    <property type="molecule type" value="Genomic_DNA"/>
</dbReference>
<evidence type="ECO:0000313" key="10">
    <source>
        <dbReference type="Proteomes" id="UP000007239"/>
    </source>
</evidence>
<dbReference type="SUPFAM" id="SSF160964">
    <property type="entry name" value="MalF N-terminal region-like"/>
    <property type="match status" value="1"/>
</dbReference>
<feature type="transmembrane region" description="Helical" evidence="7">
    <location>
        <begin position="108"/>
        <end position="124"/>
    </location>
</feature>
<dbReference type="InterPro" id="IPR000515">
    <property type="entry name" value="MetI-like"/>
</dbReference>
<dbReference type="InterPro" id="IPR035906">
    <property type="entry name" value="MetI-like_sf"/>
</dbReference>
<feature type="transmembrane region" description="Helical" evidence="7">
    <location>
        <begin position="266"/>
        <end position="283"/>
    </location>
</feature>
<accession>F6BKE3</accession>
<dbReference type="Gene3D" id="1.10.3720.10">
    <property type="entry name" value="MetI-like"/>
    <property type="match status" value="1"/>
</dbReference>
<dbReference type="GO" id="GO:0005886">
    <property type="term" value="C:plasma membrane"/>
    <property type="evidence" value="ECO:0007669"/>
    <property type="project" value="UniProtKB-SubCell"/>
</dbReference>
<protein>
    <submittedName>
        <fullName evidence="9">ABC-type transporter, integral membrane subunit</fullName>
    </submittedName>
</protein>
<evidence type="ECO:0000313" key="9">
    <source>
        <dbReference type="EMBL" id="AEF18090.1"/>
    </source>
</evidence>
<keyword evidence="4 7" id="KW-0812">Transmembrane</keyword>
<dbReference type="HOGENOM" id="CLU_016047_0_2_9"/>
<evidence type="ECO:0000256" key="4">
    <source>
        <dbReference type="ARBA" id="ARBA00022692"/>
    </source>
</evidence>
<dbReference type="GO" id="GO:0055085">
    <property type="term" value="P:transmembrane transport"/>
    <property type="evidence" value="ECO:0007669"/>
    <property type="project" value="InterPro"/>
</dbReference>
<feature type="transmembrane region" description="Helical" evidence="7">
    <location>
        <begin position="12"/>
        <end position="38"/>
    </location>
</feature>
<gene>
    <name evidence="9" type="ordered locus">Thexy_2080</name>
</gene>
<feature type="transmembrane region" description="Helical" evidence="7">
    <location>
        <begin position="74"/>
        <end position="96"/>
    </location>
</feature>
<dbReference type="Pfam" id="PF00528">
    <property type="entry name" value="BPD_transp_1"/>
    <property type="match status" value="1"/>
</dbReference>
<feature type="transmembrane region" description="Helical" evidence="7">
    <location>
        <begin position="201"/>
        <end position="223"/>
    </location>
</feature>
<dbReference type="AlphaFoldDB" id="F6BKE3"/>
<dbReference type="KEGG" id="txy:Thexy_2080"/>
<dbReference type="InterPro" id="IPR051393">
    <property type="entry name" value="ABC_transporter_permease"/>
</dbReference>
<keyword evidence="3" id="KW-1003">Cell membrane</keyword>
<evidence type="ECO:0000256" key="5">
    <source>
        <dbReference type="ARBA" id="ARBA00022989"/>
    </source>
</evidence>
<dbReference type="PROSITE" id="PS50928">
    <property type="entry name" value="ABC_TM1"/>
    <property type="match status" value="1"/>
</dbReference>
<keyword evidence="10" id="KW-1185">Reference proteome</keyword>
<dbReference type="Proteomes" id="UP000007239">
    <property type="component" value="Chromosome"/>
</dbReference>